<dbReference type="Gene3D" id="3.40.50.150">
    <property type="entry name" value="Vaccinia Virus protein VP39"/>
    <property type="match status" value="1"/>
</dbReference>
<evidence type="ECO:0000256" key="4">
    <source>
        <dbReference type="ARBA" id="ARBA00029821"/>
    </source>
</evidence>
<proteinExistence type="predicted"/>
<gene>
    <name evidence="7" type="ORF">P43SY_003624</name>
</gene>
<comment type="catalytic activity">
    <reaction evidence="5">
        <text>L-lysyl(79)-[histone H3] + 3 S-adenosyl-L-methionine = N(6),N(6),N(6)-trimethyl-L-lysyl(79)-[histone H3] + 3 S-adenosyl-L-homocysteine + 3 H(+)</text>
        <dbReference type="Rhea" id="RHEA:60328"/>
        <dbReference type="Rhea" id="RHEA-COMP:15549"/>
        <dbReference type="Rhea" id="RHEA-COMP:15552"/>
        <dbReference type="ChEBI" id="CHEBI:15378"/>
        <dbReference type="ChEBI" id="CHEBI:29969"/>
        <dbReference type="ChEBI" id="CHEBI:57856"/>
        <dbReference type="ChEBI" id="CHEBI:59789"/>
        <dbReference type="ChEBI" id="CHEBI:61961"/>
        <dbReference type="EC" id="2.1.1.360"/>
    </reaction>
</comment>
<dbReference type="PANTHER" id="PTHR21451">
    <property type="entry name" value="HISTONE H3 METHYLTRANSFERASE"/>
    <property type="match status" value="1"/>
</dbReference>
<accession>A0AAD5M620</accession>
<evidence type="ECO:0000259" key="6">
    <source>
        <dbReference type="Pfam" id="PF08123"/>
    </source>
</evidence>
<dbReference type="SUPFAM" id="SSF53335">
    <property type="entry name" value="S-adenosyl-L-methionine-dependent methyltransferases"/>
    <property type="match status" value="1"/>
</dbReference>
<dbReference type="EC" id="2.1.1.360" evidence="1"/>
<dbReference type="InterPro" id="IPR029063">
    <property type="entry name" value="SAM-dependent_MTases_sf"/>
</dbReference>
<dbReference type="InterPro" id="IPR025789">
    <property type="entry name" value="DOT1_dom"/>
</dbReference>
<dbReference type="InterPro" id="IPR030445">
    <property type="entry name" value="H3-K79_meTrfase"/>
</dbReference>
<evidence type="ECO:0000256" key="1">
    <source>
        <dbReference type="ARBA" id="ARBA00012190"/>
    </source>
</evidence>
<sequence>MELPTTPAPHDAPVGDGDAVETAVVSQSLTVVENARVLHDEIFAAMPESEAKRVSRLEREAKELANRSLVYGEICFETVAAIFALMRNQFGVLLDRGGNFYDIGSGCGKVVLAAALLHDFKKCCGIEILDGLHALALKALEHWRYKTLDVLPVIKSEMDVGFAKGDATKLELWRDATLVFCNATCFSDSLIQALSTAADQLNEGAYAVMVTKPLVSKRWKILHEQKFPMSWGSATVVIQRKVL</sequence>
<dbReference type="Pfam" id="PF08123">
    <property type="entry name" value="DOT1"/>
    <property type="match status" value="1"/>
</dbReference>
<name>A0AAD5M620_PYTIN</name>
<dbReference type="PANTHER" id="PTHR21451:SF19">
    <property type="entry name" value="ACTIVATED IN BLOCKED UNFOLDED PROTEIN RESPONSE"/>
    <property type="match status" value="1"/>
</dbReference>
<dbReference type="GO" id="GO:0051726">
    <property type="term" value="P:regulation of cell cycle"/>
    <property type="evidence" value="ECO:0007669"/>
    <property type="project" value="InterPro"/>
</dbReference>
<keyword evidence="8" id="KW-1185">Reference proteome</keyword>
<organism evidence="7 8">
    <name type="scientific">Pythium insidiosum</name>
    <name type="common">Pythiosis disease agent</name>
    <dbReference type="NCBI Taxonomy" id="114742"/>
    <lineage>
        <taxon>Eukaryota</taxon>
        <taxon>Sar</taxon>
        <taxon>Stramenopiles</taxon>
        <taxon>Oomycota</taxon>
        <taxon>Peronosporomycetes</taxon>
        <taxon>Pythiales</taxon>
        <taxon>Pythiaceae</taxon>
        <taxon>Pythium</taxon>
    </lineage>
</organism>
<evidence type="ECO:0000256" key="3">
    <source>
        <dbReference type="ARBA" id="ARBA00022853"/>
    </source>
</evidence>
<dbReference type="CDD" id="cd02440">
    <property type="entry name" value="AdoMet_MTases"/>
    <property type="match status" value="1"/>
</dbReference>
<dbReference type="EMBL" id="JAKCXM010000040">
    <property type="protein sequence ID" value="KAJ0405774.1"/>
    <property type="molecule type" value="Genomic_DNA"/>
</dbReference>
<evidence type="ECO:0000256" key="2">
    <source>
        <dbReference type="ARBA" id="ARBA00020987"/>
    </source>
</evidence>
<dbReference type="Proteomes" id="UP001209570">
    <property type="component" value="Unassembled WGS sequence"/>
</dbReference>
<dbReference type="AlphaFoldDB" id="A0AAD5M620"/>
<reference evidence="7" key="1">
    <citation type="submission" date="2021-12" db="EMBL/GenBank/DDBJ databases">
        <title>Prjna785345.</title>
        <authorList>
            <person name="Rujirawat T."/>
            <person name="Krajaejun T."/>
        </authorList>
    </citation>
    <scope>NUCLEOTIDE SEQUENCE</scope>
    <source>
        <strain evidence="7">Pi057C3</strain>
    </source>
</reference>
<feature type="domain" description="DOT1" evidence="6">
    <location>
        <begin position="68"/>
        <end position="223"/>
    </location>
</feature>
<dbReference type="GO" id="GO:0140956">
    <property type="term" value="F:histone H3K79 trimethyltransferase activity"/>
    <property type="evidence" value="ECO:0007669"/>
    <property type="project" value="UniProtKB-EC"/>
</dbReference>
<comment type="caution">
    <text evidence="7">The sequence shown here is derived from an EMBL/GenBank/DDBJ whole genome shotgun (WGS) entry which is preliminary data.</text>
</comment>
<evidence type="ECO:0000313" key="8">
    <source>
        <dbReference type="Proteomes" id="UP001209570"/>
    </source>
</evidence>
<protein>
    <recommendedName>
        <fullName evidence="2">Histone-lysine N-methyltransferase, H3 lysine-79 specific</fullName>
        <ecNumber evidence="1">2.1.1.360</ecNumber>
    </recommendedName>
    <alternativeName>
        <fullName evidence="4">Histone H3-K79 methyltransferase</fullName>
    </alternativeName>
</protein>
<evidence type="ECO:0000256" key="5">
    <source>
        <dbReference type="ARBA" id="ARBA00047770"/>
    </source>
</evidence>
<keyword evidence="3" id="KW-0156">Chromatin regulator</keyword>
<evidence type="ECO:0000313" key="7">
    <source>
        <dbReference type="EMBL" id="KAJ0405774.1"/>
    </source>
</evidence>